<dbReference type="InterPro" id="IPR029052">
    <property type="entry name" value="Metallo-depent_PP-like"/>
</dbReference>
<dbReference type="PANTHER" id="PTHR42988">
    <property type="entry name" value="PHOSPHOHYDROLASE"/>
    <property type="match status" value="1"/>
</dbReference>
<dbReference type="GO" id="GO:0046872">
    <property type="term" value="F:metal ion binding"/>
    <property type="evidence" value="ECO:0007669"/>
    <property type="project" value="UniProtKB-KW"/>
</dbReference>
<evidence type="ECO:0000259" key="5">
    <source>
        <dbReference type="Pfam" id="PF00149"/>
    </source>
</evidence>
<protein>
    <submittedName>
        <fullName evidence="6">Metallophosphoesterase</fullName>
    </submittedName>
</protein>
<proteinExistence type="inferred from homology"/>
<evidence type="ECO:0000256" key="2">
    <source>
        <dbReference type="ARBA" id="ARBA00022801"/>
    </source>
</evidence>
<dbReference type="GO" id="GO:0016787">
    <property type="term" value="F:hydrolase activity"/>
    <property type="evidence" value="ECO:0007669"/>
    <property type="project" value="UniProtKB-KW"/>
</dbReference>
<dbReference type="SUPFAM" id="SSF56300">
    <property type="entry name" value="Metallo-dependent phosphatases"/>
    <property type="match status" value="1"/>
</dbReference>
<name>A0A937FGB7_9CLOT</name>
<dbReference type="InterPro" id="IPR004843">
    <property type="entry name" value="Calcineurin-like_PHP"/>
</dbReference>
<evidence type="ECO:0000256" key="3">
    <source>
        <dbReference type="ARBA" id="ARBA00023004"/>
    </source>
</evidence>
<keyword evidence="3" id="KW-0408">Iron</keyword>
<dbReference type="AlphaFoldDB" id="A0A937FGB7"/>
<dbReference type="Gene3D" id="3.60.21.10">
    <property type="match status" value="1"/>
</dbReference>
<keyword evidence="7" id="KW-1185">Reference proteome</keyword>
<comment type="caution">
    <text evidence="6">The sequence shown here is derived from an EMBL/GenBank/DDBJ whole genome shotgun (WGS) entry which is preliminary data.</text>
</comment>
<accession>A0A937FGB7</accession>
<gene>
    <name evidence="6" type="ORF">JK634_13660</name>
</gene>
<organism evidence="6 7">
    <name type="scientific">Clostridium paridis</name>
    <dbReference type="NCBI Taxonomy" id="2803863"/>
    <lineage>
        <taxon>Bacteria</taxon>
        <taxon>Bacillati</taxon>
        <taxon>Bacillota</taxon>
        <taxon>Clostridia</taxon>
        <taxon>Eubacteriales</taxon>
        <taxon>Clostridiaceae</taxon>
        <taxon>Clostridium</taxon>
    </lineage>
</organism>
<dbReference type="Pfam" id="PF00149">
    <property type="entry name" value="Metallophos"/>
    <property type="match status" value="1"/>
</dbReference>
<comment type="similarity">
    <text evidence="4">Belongs to the cyclic nucleotide phosphodiesterase class-III family.</text>
</comment>
<evidence type="ECO:0000256" key="1">
    <source>
        <dbReference type="ARBA" id="ARBA00022723"/>
    </source>
</evidence>
<reference evidence="6" key="1">
    <citation type="submission" date="2021-01" db="EMBL/GenBank/DDBJ databases">
        <title>Genome public.</title>
        <authorList>
            <person name="Liu C."/>
            <person name="Sun Q."/>
        </authorList>
    </citation>
    <scope>NUCLEOTIDE SEQUENCE</scope>
    <source>
        <strain evidence="6">YIM B02565</strain>
    </source>
</reference>
<dbReference type="EMBL" id="JAESWA010000023">
    <property type="protein sequence ID" value="MBL4932854.1"/>
    <property type="molecule type" value="Genomic_DNA"/>
</dbReference>
<dbReference type="InterPro" id="IPR050884">
    <property type="entry name" value="CNP_phosphodiesterase-III"/>
</dbReference>
<dbReference type="PANTHER" id="PTHR42988:SF2">
    <property type="entry name" value="CYCLIC NUCLEOTIDE PHOSPHODIESTERASE CBUA0032-RELATED"/>
    <property type="match status" value="1"/>
</dbReference>
<sequence length="417" mass="48351">MDLVFAVISDTHIKSLNSREHEKLKDALIFINSRETNIDALVVAGDITNMGTKRAYKDFKSILDTYINKTVEKILVMGNHDYLGLTNIKGAQKRFYENTGEKIHSHKIIKGYHFISISTEGRRISGVFGDSLKKWLSEQLKLAHESDPKKPIFLTVHQSIKGTVYGSSNWGNRDLYKIIEGYPQVIIFSGHSHHPVNDERAIHQQDFTSVSVGSTSYVQLEGEKLLEGIPSLAEEFSQGLMVNVENNQVRFSILDFSTKCMSKDKWIIEEPSERSKFKYTEKRKENRRKPYFSSTSEIEIRNIGCNWIDIKFTQARHEDFVHSYIIKVIDVEKEVLVKETRVFSDYYLATRNLYVEFRQKQLRPNRKYMIIVKAIESFGNESEDFLSLLFVTRDIPIKKILQRSKPIWVNSASELNY</sequence>
<dbReference type="RefSeq" id="WP_202768240.1">
    <property type="nucleotide sequence ID" value="NZ_JAESWA010000023.1"/>
</dbReference>
<evidence type="ECO:0000313" key="6">
    <source>
        <dbReference type="EMBL" id="MBL4932854.1"/>
    </source>
</evidence>
<dbReference type="Proteomes" id="UP000623681">
    <property type="component" value="Unassembled WGS sequence"/>
</dbReference>
<evidence type="ECO:0000256" key="4">
    <source>
        <dbReference type="ARBA" id="ARBA00025742"/>
    </source>
</evidence>
<evidence type="ECO:0000313" key="7">
    <source>
        <dbReference type="Proteomes" id="UP000623681"/>
    </source>
</evidence>
<keyword evidence="2" id="KW-0378">Hydrolase</keyword>
<keyword evidence="1" id="KW-0479">Metal-binding</keyword>
<feature type="domain" description="Calcineurin-like phosphoesterase" evidence="5">
    <location>
        <begin position="5"/>
        <end position="195"/>
    </location>
</feature>